<evidence type="ECO:0000313" key="1">
    <source>
        <dbReference type="EnsemblMetazoa" id="Aqu2.1.07447_001"/>
    </source>
</evidence>
<protein>
    <submittedName>
        <fullName evidence="1">Uncharacterized protein</fullName>
    </submittedName>
</protein>
<name>A0A1X7SZS6_AMPQE</name>
<accession>A0A1X7SZS6</accession>
<proteinExistence type="predicted"/>
<sequence length="103" mass="11692">MSTLIGRVLISELLHFSHAFSDVVLKHIEHHQYSNMSKKSETVPLGIIFRNKNVVEDMIDIMLQLHKYVPCEKKTKVDASSGCEVPCDVQHSILFGGDQLTRK</sequence>
<dbReference type="InParanoid" id="A0A1X7SZS6"/>
<dbReference type="AlphaFoldDB" id="A0A1X7SZS6"/>
<organism evidence="1">
    <name type="scientific">Amphimedon queenslandica</name>
    <name type="common">Sponge</name>
    <dbReference type="NCBI Taxonomy" id="400682"/>
    <lineage>
        <taxon>Eukaryota</taxon>
        <taxon>Metazoa</taxon>
        <taxon>Porifera</taxon>
        <taxon>Demospongiae</taxon>
        <taxon>Heteroscleromorpha</taxon>
        <taxon>Haplosclerida</taxon>
        <taxon>Niphatidae</taxon>
        <taxon>Amphimedon</taxon>
    </lineage>
</organism>
<reference evidence="1" key="1">
    <citation type="submission" date="2017-05" db="UniProtKB">
        <authorList>
            <consortium name="EnsemblMetazoa"/>
        </authorList>
    </citation>
    <scope>IDENTIFICATION</scope>
</reference>
<dbReference type="EnsemblMetazoa" id="Aqu2.1.07447_001">
    <property type="protein sequence ID" value="Aqu2.1.07447_001"/>
    <property type="gene ID" value="Aqu2.1.07447"/>
</dbReference>